<organism evidence="1 2">
    <name type="scientific">Colletotrichum chrysophilum</name>
    <dbReference type="NCBI Taxonomy" id="1836956"/>
    <lineage>
        <taxon>Eukaryota</taxon>
        <taxon>Fungi</taxon>
        <taxon>Dikarya</taxon>
        <taxon>Ascomycota</taxon>
        <taxon>Pezizomycotina</taxon>
        <taxon>Sordariomycetes</taxon>
        <taxon>Hypocreomycetidae</taxon>
        <taxon>Glomerellales</taxon>
        <taxon>Glomerellaceae</taxon>
        <taxon>Colletotrichum</taxon>
        <taxon>Colletotrichum gloeosporioides species complex</taxon>
    </lineage>
</organism>
<comment type="caution">
    <text evidence="1">The sequence shown here is derived from an EMBL/GenBank/DDBJ whole genome shotgun (WGS) entry which is preliminary data.</text>
</comment>
<sequence length="136" mass="14899">MGGLRPYGLDGIAEVSIRGGGSGWDPAKFLPVIEGELGSSAIPIGTWKRQPLRVQVSDHKSLEYSVVMRRESMIANDTLPPWITKILLVETSHSPRPRVHHPPKPAEPPVKFWKIICPAVTPGSLSLSLKVLPRDP</sequence>
<dbReference type="AlphaFoldDB" id="A0AAD9EHF0"/>
<dbReference type="EMBL" id="JAQOWY010000295">
    <property type="protein sequence ID" value="KAK1844846.1"/>
    <property type="molecule type" value="Genomic_DNA"/>
</dbReference>
<gene>
    <name evidence="1" type="ORF">CCHR01_12530</name>
</gene>
<proteinExistence type="predicted"/>
<dbReference type="Proteomes" id="UP001243330">
    <property type="component" value="Unassembled WGS sequence"/>
</dbReference>
<name>A0AAD9EHF0_9PEZI</name>
<evidence type="ECO:0000313" key="1">
    <source>
        <dbReference type="EMBL" id="KAK1844846.1"/>
    </source>
</evidence>
<evidence type="ECO:0000313" key="2">
    <source>
        <dbReference type="Proteomes" id="UP001243330"/>
    </source>
</evidence>
<keyword evidence="2" id="KW-1185">Reference proteome</keyword>
<protein>
    <submittedName>
        <fullName evidence="1">Uncharacterized protein</fullName>
    </submittedName>
</protein>
<accession>A0AAD9EHF0</accession>
<reference evidence="1" key="1">
    <citation type="submission" date="2023-01" db="EMBL/GenBank/DDBJ databases">
        <title>Colletotrichum chrysophilum M932 genome sequence.</title>
        <authorList>
            <person name="Baroncelli R."/>
        </authorList>
    </citation>
    <scope>NUCLEOTIDE SEQUENCE</scope>
    <source>
        <strain evidence="1">M932</strain>
    </source>
</reference>